<dbReference type="SUPFAM" id="SSF56219">
    <property type="entry name" value="DNase I-like"/>
    <property type="match status" value="1"/>
</dbReference>
<protein>
    <submittedName>
        <fullName evidence="2">Putative tick transposon</fullName>
    </submittedName>
</protein>
<dbReference type="InterPro" id="IPR036691">
    <property type="entry name" value="Endo/exonu/phosph_ase_sf"/>
</dbReference>
<dbReference type="PANTHER" id="PTHR33332">
    <property type="entry name" value="REVERSE TRANSCRIPTASE DOMAIN-CONTAINING PROTEIN"/>
    <property type="match status" value="1"/>
</dbReference>
<evidence type="ECO:0000259" key="1">
    <source>
        <dbReference type="PROSITE" id="PS50878"/>
    </source>
</evidence>
<dbReference type="AlphaFoldDB" id="A0A147BCP6"/>
<dbReference type="Pfam" id="PF00078">
    <property type="entry name" value="RVT_1"/>
    <property type="match status" value="1"/>
</dbReference>
<dbReference type="EMBL" id="GEGO01007172">
    <property type="protein sequence ID" value="JAR88232.1"/>
    <property type="molecule type" value="Transcribed_RNA"/>
</dbReference>
<dbReference type="InterPro" id="IPR005135">
    <property type="entry name" value="Endo/exonuclease/phosphatase"/>
</dbReference>
<dbReference type="CDD" id="cd01650">
    <property type="entry name" value="RT_nLTR_like"/>
    <property type="match status" value="1"/>
</dbReference>
<dbReference type="SUPFAM" id="SSF56672">
    <property type="entry name" value="DNA/RNA polymerases"/>
    <property type="match status" value="1"/>
</dbReference>
<name>A0A147BCP6_IXORI</name>
<dbReference type="InterPro" id="IPR043502">
    <property type="entry name" value="DNA/RNA_pol_sf"/>
</dbReference>
<dbReference type="GO" id="GO:0071897">
    <property type="term" value="P:DNA biosynthetic process"/>
    <property type="evidence" value="ECO:0007669"/>
    <property type="project" value="UniProtKB-ARBA"/>
</dbReference>
<dbReference type="InterPro" id="IPR000477">
    <property type="entry name" value="RT_dom"/>
</dbReference>
<dbReference type="GO" id="GO:0003824">
    <property type="term" value="F:catalytic activity"/>
    <property type="evidence" value="ECO:0007669"/>
    <property type="project" value="InterPro"/>
</dbReference>
<feature type="domain" description="Reverse transcriptase" evidence="1">
    <location>
        <begin position="471"/>
        <end position="728"/>
    </location>
</feature>
<evidence type="ECO:0000313" key="2">
    <source>
        <dbReference type="EMBL" id="JAR88232.1"/>
    </source>
</evidence>
<dbReference type="Pfam" id="PF03372">
    <property type="entry name" value="Exo_endo_phos"/>
    <property type="match status" value="1"/>
</dbReference>
<proteinExistence type="predicted"/>
<organism evidence="2">
    <name type="scientific">Ixodes ricinus</name>
    <name type="common">Common tick</name>
    <name type="synonym">Acarus ricinus</name>
    <dbReference type="NCBI Taxonomy" id="34613"/>
    <lineage>
        <taxon>Eukaryota</taxon>
        <taxon>Metazoa</taxon>
        <taxon>Ecdysozoa</taxon>
        <taxon>Arthropoda</taxon>
        <taxon>Chelicerata</taxon>
        <taxon>Arachnida</taxon>
        <taxon>Acari</taxon>
        <taxon>Parasitiformes</taxon>
        <taxon>Ixodida</taxon>
        <taxon>Ixodoidea</taxon>
        <taxon>Ixodidae</taxon>
        <taxon>Ixodinae</taxon>
        <taxon>Ixodes</taxon>
    </lineage>
</organism>
<feature type="non-terminal residue" evidence="2">
    <location>
        <position position="1"/>
    </location>
</feature>
<dbReference type="PROSITE" id="PS50878">
    <property type="entry name" value="RT_POL"/>
    <property type="match status" value="1"/>
</dbReference>
<reference evidence="2" key="1">
    <citation type="journal article" date="2018" name="PLoS Negl. Trop. Dis.">
        <title>Sialome diversity of ticks revealed by RNAseq of single tick salivary glands.</title>
        <authorList>
            <person name="Perner J."/>
            <person name="Kropackova S."/>
            <person name="Kopacek P."/>
            <person name="Ribeiro J.M."/>
        </authorList>
    </citation>
    <scope>NUCLEOTIDE SEQUENCE</scope>
    <source>
        <strain evidence="2">Siblings of single egg batch collected in Ceske Budejovice</strain>
        <tissue evidence="2">Salivary glands</tissue>
    </source>
</reference>
<dbReference type="Gene3D" id="3.60.10.10">
    <property type="entry name" value="Endonuclease/exonuclease/phosphatase"/>
    <property type="match status" value="1"/>
</dbReference>
<sequence>KDVTVFHLNVRSLQNKEDDVCTLLDDCDVAFDVIMFSETWYQDDQPVLNLPGYKHFCLNRICRRGGGVAIYAEQRETYQILDCLTEMNEDYEILTLTSGSRLFSVVYRPPSANVAGFLSFLDSYLEFASTNKFSVVLGGDFNINMMEPSHTGTQFSNVLSSFGYANVISSPTRTTLGSESVLDLFITIMGQRLTAAGTISCSISDHIPIFLAFRCCDLKSRTKSNVFSFQPLTEHALLHFRNKICALDWTSVTLQSNVNDAYDTFHHLFKKCYDECFPYKVISRSRKSRKPWITPDHIKMIRKKSILFKKFISSRHPDNLACFKKYRNKLNSILKQANAQYHANLFRYKSKNSPAVIWKSINEVLQRGPRNDKMGELLINGQMLSCVPLAECFNSYLVNLVSSRYNEDAVKYITQSPSSSLFLNPTNEFEVYKIFMQLKNSNSRDISDFRMKPVKLVIDIIAPYLAHIFNLSLACGEFPANMKLAKVTVIHKGGDVNLMTNYRPISILPIFSKGLETLVKTRVENFLCRHEIITDAQFGFIKGRSTESALLLQKEIILNNIQNKLLTLGIFIDFSKAFDCLNHQILLDKLKCYGIRGPALSLLDSYLSNRQQCVSIDRQSSSLKAVTCGVPQGSILGPLLFNIFIYDVVKVSTLAQFVIYADDTSLFVSGVDAESVIIKGNDILAQFGRWSEVNCLKINVNKTKALVFRSLNKHVSFTKSLTLSGTVIDIVKHHKTLGVIFSEHLSWDRHIDNLVSRLCRVIGVIRRCRSILPLKIKLMIYHALFRSHINYCHLVWGTTTSNLNRILLLQKKILRIIADVHYLYHTKPLFEKFKIISITNMHVYRLLYAFLFGTNEFIEFLWRTSDLNQKEISISMRCSEI</sequence>
<accession>A0A147BCP6</accession>